<evidence type="ECO:0000259" key="1">
    <source>
        <dbReference type="PROSITE" id="PS50943"/>
    </source>
</evidence>
<accession>A0A6G9ZCU5</accession>
<dbReference type="AlphaFoldDB" id="A0A6G9ZCU5"/>
<dbReference type="InterPro" id="IPR001387">
    <property type="entry name" value="Cro/C1-type_HTH"/>
</dbReference>
<protein>
    <submittedName>
        <fullName evidence="2">Helix-turn-helix domain-containing protein</fullName>
    </submittedName>
</protein>
<feature type="domain" description="HTH cro/C1-type" evidence="1">
    <location>
        <begin position="43"/>
        <end position="98"/>
    </location>
</feature>
<sequence>MASNPAARAINNAMYGLARSGGFGVHRCPQCRYAGTVEAGALLRAAREAAGISLRGMAERTFYSRTYLGLIETGQRPVPAGVTAAYERVLGTTDLGRLTAAARSAASVDASALSDVAAMLASIRRVEDATGALSVLPAVRGMSAMTEEFAREARAERTAAAALASEVTQYRGWLEHAVGADTAARRSLATAVDLASESHDRDRLVHSLGFAGYVAWGATGDYDEVIAFSDAALGVRGSHPVLAAYARMRRAELLAARGETGEAQRALTAADEAAAAADGVEPPEAMYWWTPGFGAVQRGGVLALLGETAQAVEEATAGLAEMPIEHRRTEWLASALRRVDPDLTGT</sequence>
<name>A0A6G9ZCU5_9NOCA</name>
<evidence type="ECO:0000313" key="3">
    <source>
        <dbReference type="Proteomes" id="UP000500953"/>
    </source>
</evidence>
<gene>
    <name evidence="2" type="ORF">F6W96_38300</name>
</gene>
<evidence type="ECO:0000313" key="2">
    <source>
        <dbReference type="EMBL" id="QIS23322.1"/>
    </source>
</evidence>
<dbReference type="SMART" id="SM00530">
    <property type="entry name" value="HTH_XRE"/>
    <property type="match status" value="1"/>
</dbReference>
<proteinExistence type="predicted"/>
<dbReference type="Gene3D" id="1.10.260.40">
    <property type="entry name" value="lambda repressor-like DNA-binding domains"/>
    <property type="match status" value="1"/>
</dbReference>
<dbReference type="InterPro" id="IPR010982">
    <property type="entry name" value="Lambda_DNA-bd_dom_sf"/>
</dbReference>
<reference evidence="2 3" key="1">
    <citation type="journal article" date="2019" name="ACS Chem. Biol.">
        <title>Identification and Mobilization of a Cryptic Antibiotic Biosynthesis Gene Locus from a Human-Pathogenic Nocardia Isolate.</title>
        <authorList>
            <person name="Herisse M."/>
            <person name="Ishida K."/>
            <person name="Porter J.L."/>
            <person name="Howden B."/>
            <person name="Hertweck C."/>
            <person name="Stinear T.P."/>
            <person name="Pidot S.J."/>
        </authorList>
    </citation>
    <scope>NUCLEOTIDE SEQUENCE [LARGE SCALE GENOMIC DNA]</scope>
    <source>
        <strain evidence="2 3">AUSMDU00012715</strain>
    </source>
</reference>
<dbReference type="Proteomes" id="UP000500953">
    <property type="component" value="Chromosome"/>
</dbReference>
<dbReference type="EMBL" id="CP046173">
    <property type="protein sequence ID" value="QIS23322.1"/>
    <property type="molecule type" value="Genomic_DNA"/>
</dbReference>
<organism evidence="2 3">
    <name type="scientific">Nocardia terpenica</name>
    <dbReference type="NCBI Taxonomy" id="455432"/>
    <lineage>
        <taxon>Bacteria</taxon>
        <taxon>Bacillati</taxon>
        <taxon>Actinomycetota</taxon>
        <taxon>Actinomycetes</taxon>
        <taxon>Mycobacteriales</taxon>
        <taxon>Nocardiaceae</taxon>
        <taxon>Nocardia</taxon>
    </lineage>
</organism>
<dbReference type="SUPFAM" id="SSF47413">
    <property type="entry name" value="lambda repressor-like DNA-binding domains"/>
    <property type="match status" value="1"/>
</dbReference>
<dbReference type="GO" id="GO:0003677">
    <property type="term" value="F:DNA binding"/>
    <property type="evidence" value="ECO:0007669"/>
    <property type="project" value="InterPro"/>
</dbReference>
<dbReference type="PROSITE" id="PS50943">
    <property type="entry name" value="HTH_CROC1"/>
    <property type="match status" value="1"/>
</dbReference>
<dbReference type="Pfam" id="PF13560">
    <property type="entry name" value="HTH_31"/>
    <property type="match status" value="1"/>
</dbReference>